<dbReference type="Proteomes" id="UP000092154">
    <property type="component" value="Unassembled WGS sequence"/>
</dbReference>
<evidence type="ECO:0000313" key="2">
    <source>
        <dbReference type="EMBL" id="OAX33909.1"/>
    </source>
</evidence>
<gene>
    <name evidence="2" type="ORF">K503DRAFT_786143</name>
</gene>
<feature type="non-terminal residue" evidence="2">
    <location>
        <position position="1"/>
    </location>
</feature>
<dbReference type="InParanoid" id="A0A1B7MMV1"/>
<protein>
    <submittedName>
        <fullName evidence="2">Uncharacterized protein</fullName>
    </submittedName>
</protein>
<sequence length="490" mass="52725">VFYNDRVKLQADAAIQAENVATHGKKLAMRRDITRTTYATEDDSIKVQVKAKHQEALANWKQKHDLTKAGIIQGVDQDSKIRAFGELGAQLDHIFRHLSHKTRGLKFTCIAGGRDPSSGEVVVLDFHLGETETGAEFSAHCAGFEEIQRAYTDFIKEALNHDDVMRENNLGDDTDANTSGDSNLEGIVEGSNGGGDDENHGMDADDNGQWSDALYPFESVPSELAVDTAIASSAVATAIQPLPDLSIDPSLTLTSNGFNLSSLHTDDNSTMAPEMLPPLFDADATTSLSMFMGFGTGFFDEVPSDFSFSPSIPGLDFFPDYLSNQDNSQYGTLTPMGHVISPPTPHDDAVLSMLTTSFELSLPGPAMSHASDLDSPLELIPASQGGSSSTKDATLAITTNATSVLDPNNSDLCAGQSSGPPKDPHTPRRMTQPHVPSMREHVLNVIGLPMANKTTNGRLIPKAQPSDPTKLRNVEIHLLILRSSKGNIKE</sequence>
<dbReference type="STRING" id="1314800.A0A1B7MMV1"/>
<feature type="region of interest" description="Disordered" evidence="1">
    <location>
        <begin position="166"/>
        <end position="213"/>
    </location>
</feature>
<feature type="region of interest" description="Disordered" evidence="1">
    <location>
        <begin position="407"/>
        <end position="432"/>
    </location>
</feature>
<name>A0A1B7MMV1_9AGAM</name>
<proteinExistence type="predicted"/>
<reference evidence="2 3" key="1">
    <citation type="submission" date="2016-06" db="EMBL/GenBank/DDBJ databases">
        <title>Comparative genomics of the ectomycorrhizal sister species Rhizopogon vinicolor and Rhizopogon vesiculosus (Basidiomycota: Boletales) reveals a divergence of the mating type B locus.</title>
        <authorList>
            <consortium name="DOE Joint Genome Institute"/>
            <person name="Mujic A.B."/>
            <person name="Kuo A."/>
            <person name="Tritt A."/>
            <person name="Lipzen A."/>
            <person name="Chen C."/>
            <person name="Johnson J."/>
            <person name="Sharma A."/>
            <person name="Barry K."/>
            <person name="Grigoriev I.V."/>
            <person name="Spatafora J.W."/>
        </authorList>
    </citation>
    <scope>NUCLEOTIDE SEQUENCE [LARGE SCALE GENOMIC DNA]</scope>
    <source>
        <strain evidence="2 3">AM-OR11-026</strain>
    </source>
</reference>
<feature type="compositionally biased region" description="Polar residues" evidence="1">
    <location>
        <begin position="407"/>
        <end position="419"/>
    </location>
</feature>
<keyword evidence="3" id="KW-1185">Reference proteome</keyword>
<dbReference type="AlphaFoldDB" id="A0A1B7MMV1"/>
<dbReference type="EMBL" id="KV448685">
    <property type="protein sequence ID" value="OAX33909.1"/>
    <property type="molecule type" value="Genomic_DNA"/>
</dbReference>
<evidence type="ECO:0000256" key="1">
    <source>
        <dbReference type="SAM" id="MobiDB-lite"/>
    </source>
</evidence>
<evidence type="ECO:0000313" key="3">
    <source>
        <dbReference type="Proteomes" id="UP000092154"/>
    </source>
</evidence>
<accession>A0A1B7MMV1</accession>
<dbReference type="OrthoDB" id="2676181at2759"/>
<organism evidence="2 3">
    <name type="scientific">Rhizopogon vinicolor AM-OR11-026</name>
    <dbReference type="NCBI Taxonomy" id="1314800"/>
    <lineage>
        <taxon>Eukaryota</taxon>
        <taxon>Fungi</taxon>
        <taxon>Dikarya</taxon>
        <taxon>Basidiomycota</taxon>
        <taxon>Agaricomycotina</taxon>
        <taxon>Agaricomycetes</taxon>
        <taxon>Agaricomycetidae</taxon>
        <taxon>Boletales</taxon>
        <taxon>Suillineae</taxon>
        <taxon>Rhizopogonaceae</taxon>
        <taxon>Rhizopogon</taxon>
    </lineage>
</organism>